<evidence type="ECO:0000256" key="2">
    <source>
        <dbReference type="SAM" id="SignalP"/>
    </source>
</evidence>
<feature type="signal peptide" evidence="2">
    <location>
        <begin position="1"/>
        <end position="22"/>
    </location>
</feature>
<dbReference type="OMA" id="ERKAGLW"/>
<dbReference type="Proteomes" id="UP000002630">
    <property type="component" value="Linkage Group LG01"/>
</dbReference>
<feature type="compositionally biased region" description="Basic residues" evidence="1">
    <location>
        <begin position="43"/>
        <end position="53"/>
    </location>
</feature>
<keyword evidence="4" id="KW-1185">Reference proteome</keyword>
<dbReference type="InParanoid" id="D8LBK6"/>
<reference evidence="3 4" key="1">
    <citation type="journal article" date="2010" name="Nature">
        <title>The Ectocarpus genome and the independent evolution of multicellularity in brown algae.</title>
        <authorList>
            <person name="Cock J.M."/>
            <person name="Sterck L."/>
            <person name="Rouze P."/>
            <person name="Scornet D."/>
            <person name="Allen A.E."/>
            <person name="Amoutzias G."/>
            <person name="Anthouard V."/>
            <person name="Artiguenave F."/>
            <person name="Aury J.M."/>
            <person name="Badger J.H."/>
            <person name="Beszteri B."/>
            <person name="Billiau K."/>
            <person name="Bonnet E."/>
            <person name="Bothwell J.H."/>
            <person name="Bowler C."/>
            <person name="Boyen C."/>
            <person name="Brownlee C."/>
            <person name="Carrano C.J."/>
            <person name="Charrier B."/>
            <person name="Cho G.Y."/>
            <person name="Coelho S.M."/>
            <person name="Collen J."/>
            <person name="Corre E."/>
            <person name="Da Silva C."/>
            <person name="Delage L."/>
            <person name="Delaroque N."/>
            <person name="Dittami S.M."/>
            <person name="Doulbeau S."/>
            <person name="Elias M."/>
            <person name="Farnham G."/>
            <person name="Gachon C.M."/>
            <person name="Gschloessl B."/>
            <person name="Heesch S."/>
            <person name="Jabbari K."/>
            <person name="Jubin C."/>
            <person name="Kawai H."/>
            <person name="Kimura K."/>
            <person name="Kloareg B."/>
            <person name="Kupper F.C."/>
            <person name="Lang D."/>
            <person name="Le Bail A."/>
            <person name="Leblanc C."/>
            <person name="Lerouge P."/>
            <person name="Lohr M."/>
            <person name="Lopez P.J."/>
            <person name="Martens C."/>
            <person name="Maumus F."/>
            <person name="Michel G."/>
            <person name="Miranda-Saavedra D."/>
            <person name="Morales J."/>
            <person name="Moreau H."/>
            <person name="Motomura T."/>
            <person name="Nagasato C."/>
            <person name="Napoli C.A."/>
            <person name="Nelson D.R."/>
            <person name="Nyvall-Collen P."/>
            <person name="Peters A.F."/>
            <person name="Pommier C."/>
            <person name="Potin P."/>
            <person name="Poulain J."/>
            <person name="Quesneville H."/>
            <person name="Read B."/>
            <person name="Rensing S.A."/>
            <person name="Ritter A."/>
            <person name="Rousvoal S."/>
            <person name="Samanta M."/>
            <person name="Samson G."/>
            <person name="Schroeder D.C."/>
            <person name="Segurens B."/>
            <person name="Strittmatter M."/>
            <person name="Tonon T."/>
            <person name="Tregear J.W."/>
            <person name="Valentin K."/>
            <person name="von Dassow P."/>
            <person name="Yamagishi T."/>
            <person name="Van de Peer Y."/>
            <person name="Wincker P."/>
        </authorList>
    </citation>
    <scope>NUCLEOTIDE SEQUENCE [LARGE SCALE GENOMIC DNA]</scope>
    <source>
        <strain evidence="4">Ec32 / CCAP1310/4</strain>
    </source>
</reference>
<evidence type="ECO:0000256" key="1">
    <source>
        <dbReference type="SAM" id="MobiDB-lite"/>
    </source>
</evidence>
<gene>
    <name evidence="3" type="ORF">Esi_0000_0518</name>
</gene>
<proteinExistence type="predicted"/>
<sequence length="260" mass="28660">MSSRKVGLVACMASLLCSRSCAWTAAVAAKGNVLQAHRPHHISRSAAMHRSRRTSGVLTRQATSEDGEEAAVPAKREPWWEDERRTQGVPTLSGSTQWRMFLSLKDPTLGGEAGDTTEVAVRVRFDEERDFEPPQGSLEVIEDNPYFTQQAGKARWTLSEAEDTRGAGLWVWGLFKDPLYPFLLLQVNNLEIPLKGGAKIAPGRLYVKVDHRRDDELGPTLKSGTVGVKIVERVRVDPLGMAEADITNVVPCGSVQFRPV</sequence>
<feature type="chain" id="PRO_5003117010" description="Plastid lipid-associated protein/fibrillin conserved domain-containing protein" evidence="2">
    <location>
        <begin position="23"/>
        <end position="260"/>
    </location>
</feature>
<feature type="region of interest" description="Disordered" evidence="1">
    <location>
        <begin position="43"/>
        <end position="75"/>
    </location>
</feature>
<evidence type="ECO:0000313" key="3">
    <source>
        <dbReference type="EMBL" id="CBN76715.1"/>
    </source>
</evidence>
<name>D8LBK6_ECTSI</name>
<keyword evidence="2" id="KW-0732">Signal</keyword>
<accession>D8LBK6</accession>
<dbReference type="EMBL" id="FN647682">
    <property type="protein sequence ID" value="CBN76715.1"/>
    <property type="molecule type" value="Genomic_DNA"/>
</dbReference>
<feature type="compositionally biased region" description="Polar residues" evidence="1">
    <location>
        <begin position="54"/>
        <end position="64"/>
    </location>
</feature>
<protein>
    <recommendedName>
        <fullName evidence="5">Plastid lipid-associated protein/fibrillin conserved domain-containing protein</fullName>
    </recommendedName>
</protein>
<dbReference type="OrthoDB" id="185328at2759"/>
<dbReference type="AlphaFoldDB" id="D8LBK6"/>
<evidence type="ECO:0008006" key="5">
    <source>
        <dbReference type="Google" id="ProtNLM"/>
    </source>
</evidence>
<organism evidence="3 4">
    <name type="scientific">Ectocarpus siliculosus</name>
    <name type="common">Brown alga</name>
    <name type="synonym">Conferva siliculosa</name>
    <dbReference type="NCBI Taxonomy" id="2880"/>
    <lineage>
        <taxon>Eukaryota</taxon>
        <taxon>Sar</taxon>
        <taxon>Stramenopiles</taxon>
        <taxon>Ochrophyta</taxon>
        <taxon>PX clade</taxon>
        <taxon>Phaeophyceae</taxon>
        <taxon>Ectocarpales</taxon>
        <taxon>Ectocarpaceae</taxon>
        <taxon>Ectocarpus</taxon>
    </lineage>
</organism>
<dbReference type="EMBL" id="FN649726">
    <property type="protein sequence ID" value="CBN76715.1"/>
    <property type="molecule type" value="Genomic_DNA"/>
</dbReference>
<dbReference type="eggNOG" id="ENOG502SA11">
    <property type="taxonomic scope" value="Eukaryota"/>
</dbReference>
<evidence type="ECO:0000313" key="4">
    <source>
        <dbReference type="Proteomes" id="UP000002630"/>
    </source>
</evidence>